<protein>
    <submittedName>
        <fullName evidence="1">Uncharacterized protein</fullName>
    </submittedName>
</protein>
<proteinExistence type="predicted"/>
<keyword evidence="2" id="KW-1185">Reference proteome</keyword>
<gene>
    <name evidence="1" type="ORF">BjapCC829_10825</name>
</gene>
<dbReference type="Proteomes" id="UP001430990">
    <property type="component" value="Chromosome"/>
</dbReference>
<evidence type="ECO:0000313" key="1">
    <source>
        <dbReference type="EMBL" id="UFW88956.1"/>
    </source>
</evidence>
<dbReference type="EMBL" id="CP088100">
    <property type="protein sequence ID" value="UFW88956.1"/>
    <property type="molecule type" value="Genomic_DNA"/>
</dbReference>
<name>A0ABY3QSF8_9BRAD</name>
<organism evidence="1 2">
    <name type="scientific">Bradyrhizobium barranii</name>
    <dbReference type="NCBI Taxonomy" id="2992140"/>
    <lineage>
        <taxon>Bacteria</taxon>
        <taxon>Pseudomonadati</taxon>
        <taxon>Pseudomonadota</taxon>
        <taxon>Alphaproteobacteria</taxon>
        <taxon>Hyphomicrobiales</taxon>
        <taxon>Nitrobacteraceae</taxon>
        <taxon>Bradyrhizobium</taxon>
    </lineage>
</organism>
<dbReference type="RefSeq" id="WP_231144367.1">
    <property type="nucleotide sequence ID" value="NZ_CP088100.1"/>
</dbReference>
<sequence>MNDDFPIRNIGSTSDLLVLLDDYAKGCDAELSDISLTSSWALIGGLVVALEDHSAGKRTAARNAFFGALAARIRAVRASHAQCDVFMQREWAKQDRAARRAVNMAKENARLKTRVTELEAEAELRRSVTWPRAVNE</sequence>
<accession>A0ABY3QSF8</accession>
<evidence type="ECO:0000313" key="2">
    <source>
        <dbReference type="Proteomes" id="UP001430990"/>
    </source>
</evidence>
<reference evidence="1" key="1">
    <citation type="submission" date="2021-11" db="EMBL/GenBank/DDBJ databases">
        <title>Australian commercial rhizobial inoculants.</title>
        <authorList>
            <person name="Kohlmeier M.G."/>
            <person name="O'Hara G.W."/>
            <person name="Colombi E."/>
            <person name="Ramsay J.P."/>
            <person name="Terpolilli J."/>
        </authorList>
    </citation>
    <scope>NUCLEOTIDE SEQUENCE</scope>
    <source>
        <strain evidence="1">CC829</strain>
    </source>
</reference>